<evidence type="ECO:0000256" key="2">
    <source>
        <dbReference type="ARBA" id="ARBA00004651"/>
    </source>
</evidence>
<comment type="subcellular location">
    <subcellularLocation>
        <location evidence="2">Cell membrane</location>
        <topology evidence="2">Multi-pass membrane protein</topology>
    </subcellularLocation>
</comment>
<dbReference type="InterPro" id="IPR033479">
    <property type="entry name" value="dCache_1"/>
</dbReference>
<evidence type="ECO:0000313" key="19">
    <source>
        <dbReference type="Proteomes" id="UP001057134"/>
    </source>
</evidence>
<comment type="catalytic activity">
    <reaction evidence="1">
        <text>ATP + protein L-histidine = ADP + protein N-phospho-L-histidine.</text>
        <dbReference type="EC" id="2.7.13.3"/>
    </reaction>
</comment>
<protein>
    <recommendedName>
        <fullName evidence="3">histidine kinase</fullName>
        <ecNumber evidence="3">2.7.13.3</ecNumber>
    </recommendedName>
</protein>
<dbReference type="InterPro" id="IPR003594">
    <property type="entry name" value="HATPase_dom"/>
</dbReference>
<evidence type="ECO:0000313" key="18">
    <source>
        <dbReference type="EMBL" id="UQZ86888.1"/>
    </source>
</evidence>
<dbReference type="EMBL" id="CP027059">
    <property type="protein sequence ID" value="UQZ86888.1"/>
    <property type="molecule type" value="Genomic_DNA"/>
</dbReference>
<evidence type="ECO:0000256" key="11">
    <source>
        <dbReference type="ARBA" id="ARBA00022989"/>
    </source>
</evidence>
<dbReference type="Gene3D" id="3.30.565.10">
    <property type="entry name" value="Histidine kinase-like ATPase, C-terminal domain"/>
    <property type="match status" value="1"/>
</dbReference>
<evidence type="ECO:0000259" key="16">
    <source>
        <dbReference type="PROSITE" id="PS50109"/>
    </source>
</evidence>
<dbReference type="CDD" id="cd06225">
    <property type="entry name" value="HAMP"/>
    <property type="match status" value="1"/>
</dbReference>
<dbReference type="InterPro" id="IPR003660">
    <property type="entry name" value="HAMP_dom"/>
</dbReference>
<dbReference type="Pfam" id="PF00672">
    <property type="entry name" value="HAMP"/>
    <property type="match status" value="1"/>
</dbReference>
<feature type="coiled-coil region" evidence="14">
    <location>
        <begin position="373"/>
        <end position="400"/>
    </location>
</feature>
<dbReference type="SUPFAM" id="SSF158472">
    <property type="entry name" value="HAMP domain-like"/>
    <property type="match status" value="1"/>
</dbReference>
<dbReference type="RefSeq" id="WP_249862389.1">
    <property type="nucleotide sequence ID" value="NZ_CP027059.1"/>
</dbReference>
<keyword evidence="19" id="KW-1185">Reference proteome</keyword>
<evidence type="ECO:0000256" key="10">
    <source>
        <dbReference type="ARBA" id="ARBA00022840"/>
    </source>
</evidence>
<dbReference type="SUPFAM" id="SSF55874">
    <property type="entry name" value="ATPase domain of HSP90 chaperone/DNA topoisomerase II/histidine kinase"/>
    <property type="match status" value="1"/>
</dbReference>
<dbReference type="Pfam" id="PF02743">
    <property type="entry name" value="dCache_1"/>
    <property type="match status" value="1"/>
</dbReference>
<keyword evidence="4" id="KW-1003">Cell membrane</keyword>
<evidence type="ECO:0000256" key="13">
    <source>
        <dbReference type="ARBA" id="ARBA00023136"/>
    </source>
</evidence>
<keyword evidence="11 15" id="KW-1133">Transmembrane helix</keyword>
<evidence type="ECO:0000256" key="6">
    <source>
        <dbReference type="ARBA" id="ARBA00022679"/>
    </source>
</evidence>
<dbReference type="InterPro" id="IPR036890">
    <property type="entry name" value="HATPase_C_sf"/>
</dbReference>
<keyword evidence="9 18" id="KW-0418">Kinase</keyword>
<dbReference type="SMART" id="SM00387">
    <property type="entry name" value="HATPase_c"/>
    <property type="match status" value="1"/>
</dbReference>
<evidence type="ECO:0000256" key="9">
    <source>
        <dbReference type="ARBA" id="ARBA00022777"/>
    </source>
</evidence>
<dbReference type="InterPro" id="IPR010559">
    <property type="entry name" value="Sig_transdc_His_kin_internal"/>
</dbReference>
<keyword evidence="10" id="KW-0067">ATP-binding</keyword>
<organism evidence="18 19">
    <name type="scientific">Paenibacillus konkukensis</name>
    <dbReference type="NCBI Taxonomy" id="2020716"/>
    <lineage>
        <taxon>Bacteria</taxon>
        <taxon>Bacillati</taxon>
        <taxon>Bacillota</taxon>
        <taxon>Bacilli</taxon>
        <taxon>Bacillales</taxon>
        <taxon>Paenibacillaceae</taxon>
        <taxon>Paenibacillus</taxon>
    </lineage>
</organism>
<dbReference type="EC" id="2.7.13.3" evidence="3"/>
<evidence type="ECO:0000256" key="8">
    <source>
        <dbReference type="ARBA" id="ARBA00022741"/>
    </source>
</evidence>
<evidence type="ECO:0000256" key="1">
    <source>
        <dbReference type="ARBA" id="ARBA00000085"/>
    </source>
</evidence>
<dbReference type="CDD" id="cd12912">
    <property type="entry name" value="PDC2_MCP_like"/>
    <property type="match status" value="1"/>
</dbReference>
<dbReference type="Gene3D" id="3.30.450.20">
    <property type="entry name" value="PAS domain"/>
    <property type="match status" value="2"/>
</dbReference>
<feature type="domain" description="HAMP" evidence="17">
    <location>
        <begin position="326"/>
        <end position="378"/>
    </location>
</feature>
<feature type="transmembrane region" description="Helical" evidence="15">
    <location>
        <begin position="20"/>
        <end position="47"/>
    </location>
</feature>
<sequence length="605" mass="67533">MKGSRFTAYLRHGSRFYNKLHSIAVQLFLLFFVSIIVPVLIGGYLSYEKSANMIEEQVSNVASLTIKQVSDKLNFIFKGLDNVSMRLLGSKAIQDALQGKNAATPYDSFKQNNDAKDFIISLITNSPEIMDIYLLDINKNNSVVSSTFQGVVDPWQTDWYRKVLEADGNAVWFGLTNISYLKGIDMGIPVFGLGRTIKEVDTGKIIGVMFIEVRGNILTEALADIQFGRTGYTYVVDQGNRFAYHPDSAYFGQSSDLAMPATTQTMRLNGKDMLVIPASLGNGWRVAGIVPIQELIAGSIEIRDLTIWSALASIVVAMIMGYYVAYKIGRPLVYLSKLMKRGEAGDLSVRSDLGGRNEIGQLSRSFNKMIRQIGVLIHRIAEEEREKKKAEIRAMRYQINPHFLYNTLNSIRWMAKLQRTEDVANAISTLVPLLEASLERNGSFVRLGEDFELLNKYLIIQQYRYHNRITLNIECPPELRAITIPRMLLQPIVENAIFHGIAPKDEKGFIEVTVSREGGDAVVVIRDDGIGISKAKLPDLLSGTGTTRASGMTRIGLLHVHQTLQLYFGTGYGVEVESEEGLGTRVQLIFPIQKEDDHVQSAVGR</sequence>
<evidence type="ECO:0000256" key="3">
    <source>
        <dbReference type="ARBA" id="ARBA00012438"/>
    </source>
</evidence>
<proteinExistence type="predicted"/>
<keyword evidence="6 18" id="KW-0808">Transferase</keyword>
<evidence type="ECO:0000256" key="12">
    <source>
        <dbReference type="ARBA" id="ARBA00023012"/>
    </source>
</evidence>
<dbReference type="Pfam" id="PF02518">
    <property type="entry name" value="HATPase_c"/>
    <property type="match status" value="1"/>
</dbReference>
<dbReference type="InterPro" id="IPR005467">
    <property type="entry name" value="His_kinase_dom"/>
</dbReference>
<feature type="transmembrane region" description="Helical" evidence="15">
    <location>
        <begin position="305"/>
        <end position="325"/>
    </location>
</feature>
<dbReference type="Proteomes" id="UP001057134">
    <property type="component" value="Chromosome"/>
</dbReference>
<keyword evidence="8" id="KW-0547">Nucleotide-binding</keyword>
<gene>
    <name evidence="18" type="primary">yehU_20</name>
    <name evidence="18" type="ORF">SK3146_06181</name>
</gene>
<dbReference type="Gene3D" id="6.10.340.10">
    <property type="match status" value="1"/>
</dbReference>
<keyword evidence="5" id="KW-0597">Phosphoprotein</keyword>
<evidence type="ECO:0000259" key="17">
    <source>
        <dbReference type="PROSITE" id="PS50885"/>
    </source>
</evidence>
<evidence type="ECO:0000256" key="4">
    <source>
        <dbReference type="ARBA" id="ARBA00022475"/>
    </source>
</evidence>
<name>A0ABY4RY24_9BACL</name>
<keyword evidence="7 15" id="KW-0812">Transmembrane</keyword>
<evidence type="ECO:0000256" key="5">
    <source>
        <dbReference type="ARBA" id="ARBA00022553"/>
    </source>
</evidence>
<reference evidence="18" key="1">
    <citation type="submission" date="2018-02" db="EMBL/GenBank/DDBJ databases">
        <authorList>
            <person name="Kim S.-K."/>
            <person name="Jung H.-I."/>
            <person name="Lee S.-W."/>
        </authorList>
    </citation>
    <scope>NUCLEOTIDE SEQUENCE</scope>
    <source>
        <strain evidence="18">SK3146</strain>
    </source>
</reference>
<dbReference type="PANTHER" id="PTHR34220:SF7">
    <property type="entry name" value="SENSOR HISTIDINE KINASE YPDA"/>
    <property type="match status" value="1"/>
</dbReference>
<dbReference type="Pfam" id="PF06580">
    <property type="entry name" value="His_kinase"/>
    <property type="match status" value="1"/>
</dbReference>
<evidence type="ECO:0000256" key="14">
    <source>
        <dbReference type="SAM" id="Coils"/>
    </source>
</evidence>
<dbReference type="SMART" id="SM00304">
    <property type="entry name" value="HAMP"/>
    <property type="match status" value="1"/>
</dbReference>
<keyword evidence="14" id="KW-0175">Coiled coil</keyword>
<dbReference type="InterPro" id="IPR050640">
    <property type="entry name" value="Bact_2-comp_sensor_kinase"/>
</dbReference>
<dbReference type="PROSITE" id="PS50109">
    <property type="entry name" value="HIS_KIN"/>
    <property type="match status" value="1"/>
</dbReference>
<dbReference type="PROSITE" id="PS50885">
    <property type="entry name" value="HAMP"/>
    <property type="match status" value="1"/>
</dbReference>
<feature type="domain" description="Histidine kinase" evidence="16">
    <location>
        <begin position="469"/>
        <end position="594"/>
    </location>
</feature>
<dbReference type="GO" id="GO:0004673">
    <property type="term" value="F:protein histidine kinase activity"/>
    <property type="evidence" value="ECO:0007669"/>
    <property type="project" value="UniProtKB-EC"/>
</dbReference>
<evidence type="ECO:0000256" key="7">
    <source>
        <dbReference type="ARBA" id="ARBA00022692"/>
    </source>
</evidence>
<keyword evidence="12" id="KW-0902">Two-component regulatory system</keyword>
<reference evidence="18" key="2">
    <citation type="journal article" date="2021" name="J Anim Sci Technol">
        <title>Complete genome sequence of Paenibacillus konkukensis sp. nov. SK3146 as a potential probiotic strain.</title>
        <authorList>
            <person name="Jung H.I."/>
            <person name="Park S."/>
            <person name="Niu K.M."/>
            <person name="Lee S.W."/>
            <person name="Kothari D."/>
            <person name="Yi K.J."/>
            <person name="Kim S.K."/>
        </authorList>
    </citation>
    <scope>NUCLEOTIDE SEQUENCE</scope>
    <source>
        <strain evidence="18">SK3146</strain>
    </source>
</reference>
<evidence type="ECO:0000256" key="15">
    <source>
        <dbReference type="SAM" id="Phobius"/>
    </source>
</evidence>
<keyword evidence="13 15" id="KW-0472">Membrane</keyword>
<accession>A0ABY4RY24</accession>
<dbReference type="PANTHER" id="PTHR34220">
    <property type="entry name" value="SENSOR HISTIDINE KINASE YPDA"/>
    <property type="match status" value="1"/>
</dbReference>